<name>A0A8H5FFR7_9AGAR</name>
<protein>
    <submittedName>
        <fullName evidence="2">Uncharacterized protein</fullName>
    </submittedName>
</protein>
<reference evidence="2 3" key="1">
    <citation type="journal article" date="2020" name="ISME J.">
        <title>Uncovering the hidden diversity of litter-decomposition mechanisms in mushroom-forming fungi.</title>
        <authorList>
            <person name="Floudas D."/>
            <person name="Bentzer J."/>
            <person name="Ahren D."/>
            <person name="Johansson T."/>
            <person name="Persson P."/>
            <person name="Tunlid A."/>
        </authorList>
    </citation>
    <scope>NUCLEOTIDE SEQUENCE [LARGE SCALE GENOMIC DNA]</scope>
    <source>
        <strain evidence="2 3">CBS 175.51</strain>
    </source>
</reference>
<dbReference type="EMBL" id="JAACJK010000064">
    <property type="protein sequence ID" value="KAF5335156.1"/>
    <property type="molecule type" value="Genomic_DNA"/>
</dbReference>
<evidence type="ECO:0000313" key="2">
    <source>
        <dbReference type="EMBL" id="KAF5335156.1"/>
    </source>
</evidence>
<feature type="region of interest" description="Disordered" evidence="1">
    <location>
        <begin position="22"/>
        <end position="74"/>
    </location>
</feature>
<comment type="caution">
    <text evidence="2">The sequence shown here is derived from an EMBL/GenBank/DDBJ whole genome shotgun (WGS) entry which is preliminary data.</text>
</comment>
<proteinExistence type="predicted"/>
<evidence type="ECO:0000256" key="1">
    <source>
        <dbReference type="SAM" id="MobiDB-lite"/>
    </source>
</evidence>
<dbReference type="Proteomes" id="UP000541558">
    <property type="component" value="Unassembled WGS sequence"/>
</dbReference>
<evidence type="ECO:0000313" key="3">
    <source>
        <dbReference type="Proteomes" id="UP000541558"/>
    </source>
</evidence>
<organism evidence="2 3">
    <name type="scientific">Ephemerocybe angulata</name>
    <dbReference type="NCBI Taxonomy" id="980116"/>
    <lineage>
        <taxon>Eukaryota</taxon>
        <taxon>Fungi</taxon>
        <taxon>Dikarya</taxon>
        <taxon>Basidiomycota</taxon>
        <taxon>Agaricomycotina</taxon>
        <taxon>Agaricomycetes</taxon>
        <taxon>Agaricomycetidae</taxon>
        <taxon>Agaricales</taxon>
        <taxon>Agaricineae</taxon>
        <taxon>Psathyrellaceae</taxon>
        <taxon>Ephemerocybe</taxon>
    </lineage>
</organism>
<keyword evidence="3" id="KW-1185">Reference proteome</keyword>
<dbReference type="OrthoDB" id="3054009at2759"/>
<accession>A0A8H5FFR7</accession>
<gene>
    <name evidence="2" type="ORF">D9611_010860</name>
</gene>
<sequence length="443" mass="48884">MSSSPLVNKSTLVYNQIISFSPTKTPFKTPKGTKRKDNDENLPPGSCSTFSSRPSKKIRFSKPKSTSSVPPLFFPHRDDPPDPVLCSKCSDPVPPTKPTSKRYSTEEKLDMMLQALEDCHWKLSHFLHAISDHTTRGGRGARHAQVMSAFLQGRGTYTPIEIIDLWVRSPDSRIAKNTNHAELMYSFSTPYKAIRPLRPAITSLAVQMTEVKLASEAKKAVKPDAGLHATLRVKGAHKADLLDIGSSTFAEIGALQLQVQPVASRLLSTIAGGTTDIVRKRRPVETVVINALSTLNFTRNNEARLLPLMKGLLYFAHSAPVDLISYNSRTGDMPAYTTIYKAVKHLGKQESAATLARGRDPKVVGVIQFDNVQNYTKQRDHRVGRVNHMNIGMAGTFYELEDVNVEALSLESKQELVAKKSVAIVICWPVEGVEEPDTVLEVG</sequence>
<dbReference type="AlphaFoldDB" id="A0A8H5FFR7"/>